<evidence type="ECO:0000256" key="1">
    <source>
        <dbReference type="ARBA" id="ARBA00022574"/>
    </source>
</evidence>
<dbReference type="InterPro" id="IPR036322">
    <property type="entry name" value="WD40_repeat_dom_sf"/>
</dbReference>
<comment type="similarity">
    <text evidence="3">Belongs to the THOC3 family.</text>
</comment>
<dbReference type="InterPro" id="IPR040132">
    <property type="entry name" value="Tex1/THOC3"/>
</dbReference>
<reference evidence="5 6" key="1">
    <citation type="journal article" date="2012" name="G3 (Bethesda)">
        <title>Pichia sorbitophila, an interspecies yeast hybrid reveals early steps of genome resolution following polyploidization.</title>
        <authorList>
            <person name="Leh Louis V."/>
            <person name="Despons L."/>
            <person name="Friedrich A."/>
            <person name="Martin T."/>
            <person name="Durrens P."/>
            <person name="Casaregola S."/>
            <person name="Neuveglise C."/>
            <person name="Fairhead C."/>
            <person name="Marck C."/>
            <person name="Cruz J.A."/>
            <person name="Straub M.L."/>
            <person name="Kugler V."/>
            <person name="Sacerdot C."/>
            <person name="Uzunov Z."/>
            <person name="Thierry A."/>
            <person name="Weiss S."/>
            <person name="Bleykasten C."/>
            <person name="De Montigny J."/>
            <person name="Jacques N."/>
            <person name="Jung P."/>
            <person name="Lemaire M."/>
            <person name="Mallet S."/>
            <person name="Morel G."/>
            <person name="Richard G.F."/>
            <person name="Sarkar A."/>
            <person name="Savel G."/>
            <person name="Schacherer J."/>
            <person name="Seret M.L."/>
            <person name="Talla E."/>
            <person name="Samson G."/>
            <person name="Jubin C."/>
            <person name="Poulain J."/>
            <person name="Vacherie B."/>
            <person name="Barbe V."/>
            <person name="Pelletier E."/>
            <person name="Sherman D.J."/>
            <person name="Westhof E."/>
            <person name="Weissenbach J."/>
            <person name="Baret P.V."/>
            <person name="Wincker P."/>
            <person name="Gaillardin C."/>
            <person name="Dujon B."/>
            <person name="Souciet J.L."/>
        </authorList>
    </citation>
    <scope>NUCLEOTIDE SEQUENCE [LARGE SCALE GENOMIC DNA]</scope>
    <source>
        <strain evidence="6">ATCC MYA-4447 / BCRC 22081 / CBS 7064 / NBRC 10061 / NRRL Y-12695</strain>
    </source>
</reference>
<dbReference type="HOGENOM" id="CLU_071878_0_0_1"/>
<protein>
    <submittedName>
        <fullName evidence="5">Piso0_005515 protein</fullName>
    </submittedName>
</protein>
<keyword evidence="6" id="KW-1185">Reference proteome</keyword>
<accession>G8Y268</accession>
<evidence type="ECO:0000256" key="4">
    <source>
        <dbReference type="PROSITE-ProRule" id="PRU00221"/>
    </source>
</evidence>
<feature type="repeat" description="WD" evidence="4">
    <location>
        <begin position="69"/>
        <end position="101"/>
    </location>
</feature>
<dbReference type="PROSITE" id="PS50294">
    <property type="entry name" value="WD_REPEATS_REGION"/>
    <property type="match status" value="1"/>
</dbReference>
<evidence type="ECO:0000313" key="6">
    <source>
        <dbReference type="Proteomes" id="UP000005222"/>
    </source>
</evidence>
<feature type="repeat" description="WD" evidence="4">
    <location>
        <begin position="209"/>
        <end position="241"/>
    </location>
</feature>
<dbReference type="Proteomes" id="UP000005222">
    <property type="component" value="Chromosome M"/>
</dbReference>
<keyword evidence="1 4" id="KW-0853">WD repeat</keyword>
<dbReference type="STRING" id="559304.G8Y268"/>
<dbReference type="Pfam" id="PF00400">
    <property type="entry name" value="WD40"/>
    <property type="match status" value="2"/>
</dbReference>
<dbReference type="SUPFAM" id="SSF50978">
    <property type="entry name" value="WD40 repeat-like"/>
    <property type="match status" value="1"/>
</dbReference>
<dbReference type="FunCoup" id="G8Y268">
    <property type="interactions" value="1194"/>
</dbReference>
<dbReference type="PROSITE" id="PS50082">
    <property type="entry name" value="WD_REPEATS_2"/>
    <property type="match status" value="2"/>
</dbReference>
<name>G8Y268_PICSO</name>
<dbReference type="eggNOG" id="KOG1407">
    <property type="taxonomic scope" value="Eukaryota"/>
</dbReference>
<dbReference type="AlphaFoldDB" id="G8Y268"/>
<proteinExistence type="inferred from homology"/>
<dbReference type="Gene3D" id="2.130.10.10">
    <property type="entry name" value="YVTN repeat-like/Quinoprotein amine dehydrogenase"/>
    <property type="match status" value="2"/>
</dbReference>
<evidence type="ECO:0000313" key="5">
    <source>
        <dbReference type="EMBL" id="CCE85879.1"/>
    </source>
</evidence>
<dbReference type="OMA" id="WNADGRH"/>
<evidence type="ECO:0000256" key="2">
    <source>
        <dbReference type="ARBA" id="ARBA00022737"/>
    </source>
</evidence>
<dbReference type="InterPro" id="IPR001680">
    <property type="entry name" value="WD40_rpt"/>
</dbReference>
<dbReference type="GO" id="GO:0006406">
    <property type="term" value="P:mRNA export from nucleus"/>
    <property type="evidence" value="ECO:0007669"/>
    <property type="project" value="InterPro"/>
</dbReference>
<dbReference type="OrthoDB" id="340259at2759"/>
<dbReference type="SMART" id="SM00320">
    <property type="entry name" value="WD40"/>
    <property type="match status" value="6"/>
</dbReference>
<dbReference type="EMBL" id="FO082047">
    <property type="protein sequence ID" value="CCE85879.1"/>
    <property type="molecule type" value="Genomic_DNA"/>
</dbReference>
<sequence length="334" mass="36760">MSLASNRSFFKNFIPSAAKDTVVSGGQGSEVITSSINLTGTRIVYARTDKTIRIWKSTQERLVDPLVIEHPHTRAVESISFNPKTEFTFATVGRDDVVKIWRCTGVLEKEITVSRDSGEGKVACSLVSYSTDGELLCAIDRDSTVYLYAVSDGYRKVCEMVLPERVYAMSWFNSGHSFFMCGLSNGTAHLYKVEDAADSVVSCGLRHVLKGHRSAVTDVAIDPRGKYFVLGSNEGVVSVWETATMLCSKVISNTDDGVSHISISRDGTYVAVSYDNGSSIKIFEYESAEQIYEVPNSAVGKLTLTSLQWFPSKTAFVYTSDNSRSITLMKKSEK</sequence>
<dbReference type="GO" id="GO:0000445">
    <property type="term" value="C:THO complex part of transcription export complex"/>
    <property type="evidence" value="ECO:0007669"/>
    <property type="project" value="TreeGrafter"/>
</dbReference>
<dbReference type="InParanoid" id="G8Y268"/>
<dbReference type="PANTHER" id="PTHR22839">
    <property type="entry name" value="THO COMPLEX SUBUNIT 3 THO3"/>
    <property type="match status" value="1"/>
</dbReference>
<dbReference type="PANTHER" id="PTHR22839:SF0">
    <property type="entry name" value="THO COMPLEX SUBUNIT 3"/>
    <property type="match status" value="1"/>
</dbReference>
<keyword evidence="2" id="KW-0677">Repeat</keyword>
<gene>
    <name evidence="5" type="primary">Piso0_005515</name>
    <name evidence="5" type="ORF">GNLVRS01_PISO0M16380g</name>
</gene>
<dbReference type="InterPro" id="IPR015943">
    <property type="entry name" value="WD40/YVTN_repeat-like_dom_sf"/>
</dbReference>
<organism evidence="5 6">
    <name type="scientific">Pichia sorbitophila (strain ATCC MYA-4447 / BCRC 22081 / CBS 7064 / NBRC 10061 / NRRL Y-12695)</name>
    <name type="common">Hybrid yeast</name>
    <dbReference type="NCBI Taxonomy" id="559304"/>
    <lineage>
        <taxon>Eukaryota</taxon>
        <taxon>Fungi</taxon>
        <taxon>Dikarya</taxon>
        <taxon>Ascomycota</taxon>
        <taxon>Saccharomycotina</taxon>
        <taxon>Pichiomycetes</taxon>
        <taxon>Debaryomycetaceae</taxon>
        <taxon>Millerozyma</taxon>
    </lineage>
</organism>
<evidence type="ECO:0000256" key="3">
    <source>
        <dbReference type="ARBA" id="ARBA00046343"/>
    </source>
</evidence>